<protein>
    <submittedName>
        <fullName evidence="2">Uncharacterized protein</fullName>
    </submittedName>
</protein>
<feature type="region of interest" description="Disordered" evidence="1">
    <location>
        <begin position="270"/>
        <end position="307"/>
    </location>
</feature>
<dbReference type="AlphaFoldDB" id="A0A3M7CPK7"/>
<comment type="caution">
    <text evidence="2">The sequence shown here is derived from an EMBL/GenBank/DDBJ whole genome shotgun (WGS) entry which is preliminary data.</text>
</comment>
<evidence type="ECO:0000313" key="3">
    <source>
        <dbReference type="Proteomes" id="UP000269276"/>
    </source>
</evidence>
<organism evidence="2 3">
    <name type="scientific">Hortaea werneckii</name>
    <name type="common">Black yeast</name>
    <name type="synonym">Cladosporium werneckii</name>
    <dbReference type="NCBI Taxonomy" id="91943"/>
    <lineage>
        <taxon>Eukaryota</taxon>
        <taxon>Fungi</taxon>
        <taxon>Dikarya</taxon>
        <taxon>Ascomycota</taxon>
        <taxon>Pezizomycotina</taxon>
        <taxon>Dothideomycetes</taxon>
        <taxon>Dothideomycetidae</taxon>
        <taxon>Mycosphaerellales</taxon>
        <taxon>Teratosphaeriaceae</taxon>
        <taxon>Hortaea</taxon>
    </lineage>
</organism>
<evidence type="ECO:0000256" key="1">
    <source>
        <dbReference type="SAM" id="MobiDB-lite"/>
    </source>
</evidence>
<feature type="region of interest" description="Disordered" evidence="1">
    <location>
        <begin position="554"/>
        <end position="578"/>
    </location>
</feature>
<feature type="compositionally biased region" description="Basic and acidic residues" evidence="1">
    <location>
        <begin position="13"/>
        <end position="28"/>
    </location>
</feature>
<accession>A0A3M7CPK7</accession>
<feature type="compositionally biased region" description="Polar residues" evidence="1">
    <location>
        <begin position="270"/>
        <end position="294"/>
    </location>
</feature>
<feature type="compositionally biased region" description="Basic and acidic residues" evidence="1">
    <location>
        <begin position="140"/>
        <end position="149"/>
    </location>
</feature>
<dbReference type="EMBL" id="QWIP01000813">
    <property type="protein sequence ID" value="RMY54028.1"/>
    <property type="molecule type" value="Genomic_DNA"/>
</dbReference>
<feature type="compositionally biased region" description="Polar residues" evidence="1">
    <location>
        <begin position="228"/>
        <end position="242"/>
    </location>
</feature>
<feature type="region of interest" description="Disordered" evidence="1">
    <location>
        <begin position="1"/>
        <end position="95"/>
    </location>
</feature>
<sequence length="653" mass="70681">MESSVAQMMADLGPDRRDMISFSDDKKSGRVVGPYSCQTGVANNANPARRARSSAAGSSEGGAREAWNNPANFERNDVAEQMEDRGGGQSHRAALSAKMRYGGQYNAQIEATEQRYGEERALYLRDKTNNYVASTTSRKSKQERFHDLPRGSSTPRILPKASSSSGSRARERGRVASAPQNPNRARSPRSYGTFRFEPGSKQSNKPSASITASKQPAATIREKYDATSHGTRSFTTPSQGVETTVHHPVQSSDAVRASLPGQFNAVAKVSSSTDLARSPANPSDTRSQTFTGSARNGDEALSQDSDLSKHSWHDRLKYMRMAEHYVAHPGPAADAYRKKSADREAYFREAEKSLIKQAFSYAKNVQSQETQAYMKDNKDRQWMIDEAVKAKDFVERDALAEMDAYHADHPHLFPFGKAAKFYFKPKSELSAGLSQQSTSAVGSDRNGGATASTALASTVAKEYSPVATEEWEMRFHDLFSRGPRREGAASAASPRTVVARAEPTDPIAMTNMWEMRNSTETDALSSSNDPVIHAPWSEDAASAASSQTIIARAEPAEAAAASDAQQNSTSSSQPRSGYEHIENVGTAIAQPTDTGITPGFLISQMESFVACLKAMSSSNSALGGSNGAGASVAERKLEGVKMEEDGLWLSDEE</sequence>
<feature type="compositionally biased region" description="Low complexity" evidence="1">
    <location>
        <begin position="42"/>
        <end position="58"/>
    </location>
</feature>
<gene>
    <name evidence="2" type="ORF">D0863_13756</name>
</gene>
<feature type="compositionally biased region" description="Basic and acidic residues" evidence="1">
    <location>
        <begin position="74"/>
        <end position="86"/>
    </location>
</feature>
<dbReference type="OrthoDB" id="5372553at2759"/>
<name>A0A3M7CPK7_HORWE</name>
<dbReference type="Proteomes" id="UP000269276">
    <property type="component" value="Unassembled WGS sequence"/>
</dbReference>
<proteinExistence type="predicted"/>
<feature type="compositionally biased region" description="Low complexity" evidence="1">
    <location>
        <begin position="554"/>
        <end position="573"/>
    </location>
</feature>
<evidence type="ECO:0000313" key="2">
    <source>
        <dbReference type="EMBL" id="RMY54028.1"/>
    </source>
</evidence>
<feature type="compositionally biased region" description="Polar residues" evidence="1">
    <location>
        <begin position="200"/>
        <end position="216"/>
    </location>
</feature>
<feature type="region of interest" description="Disordered" evidence="1">
    <location>
        <begin position="485"/>
        <end position="511"/>
    </location>
</feature>
<reference evidence="2 3" key="1">
    <citation type="journal article" date="2018" name="BMC Genomics">
        <title>Genomic evidence for intraspecific hybridization in a clonal and extremely halotolerant yeast.</title>
        <authorList>
            <person name="Gostincar C."/>
            <person name="Stajich J.E."/>
            <person name="Zupancic J."/>
            <person name="Zalar P."/>
            <person name="Gunde-Cimerman N."/>
        </authorList>
    </citation>
    <scope>NUCLEOTIDE SEQUENCE [LARGE SCALE GENOMIC DNA]</scope>
    <source>
        <strain evidence="2 3">EXF-2682</strain>
    </source>
</reference>
<feature type="region of interest" description="Disordered" evidence="1">
    <location>
        <begin position="133"/>
        <end position="247"/>
    </location>
</feature>